<evidence type="ECO:0000256" key="1">
    <source>
        <dbReference type="SAM" id="MobiDB-lite"/>
    </source>
</evidence>
<feature type="transmembrane region" description="Helical" evidence="2">
    <location>
        <begin position="474"/>
        <end position="499"/>
    </location>
</feature>
<keyword evidence="2" id="KW-0812">Transmembrane</keyword>
<keyword evidence="5" id="KW-1185">Reference proteome</keyword>
<accession>A0AAV2GYV9</accession>
<evidence type="ECO:0000313" key="5">
    <source>
        <dbReference type="Proteomes" id="UP001497497"/>
    </source>
</evidence>
<feature type="region of interest" description="Disordered" evidence="1">
    <location>
        <begin position="514"/>
        <end position="549"/>
    </location>
</feature>
<organism evidence="4 5">
    <name type="scientific">Lymnaea stagnalis</name>
    <name type="common">Great pond snail</name>
    <name type="synonym">Helix stagnalis</name>
    <dbReference type="NCBI Taxonomy" id="6523"/>
    <lineage>
        <taxon>Eukaryota</taxon>
        <taxon>Metazoa</taxon>
        <taxon>Spiralia</taxon>
        <taxon>Lophotrochozoa</taxon>
        <taxon>Mollusca</taxon>
        <taxon>Gastropoda</taxon>
        <taxon>Heterobranchia</taxon>
        <taxon>Euthyneura</taxon>
        <taxon>Panpulmonata</taxon>
        <taxon>Hygrophila</taxon>
        <taxon>Lymnaeoidea</taxon>
        <taxon>Lymnaeidae</taxon>
        <taxon>Lymnaea</taxon>
    </lineage>
</organism>
<keyword evidence="2" id="KW-0472">Membrane</keyword>
<dbReference type="EMBL" id="CAXITT010000007">
    <property type="protein sequence ID" value="CAL1526610.1"/>
    <property type="molecule type" value="Genomic_DNA"/>
</dbReference>
<name>A0AAV2GYV9_LYMST</name>
<feature type="domain" description="Ig-like" evidence="3">
    <location>
        <begin position="271"/>
        <end position="345"/>
    </location>
</feature>
<evidence type="ECO:0000256" key="2">
    <source>
        <dbReference type="SAM" id="Phobius"/>
    </source>
</evidence>
<comment type="caution">
    <text evidence="4">The sequence shown here is derived from an EMBL/GenBank/DDBJ whole genome shotgun (WGS) entry which is preliminary data.</text>
</comment>
<proteinExistence type="predicted"/>
<evidence type="ECO:0000313" key="4">
    <source>
        <dbReference type="EMBL" id="CAL1526610.1"/>
    </source>
</evidence>
<protein>
    <recommendedName>
        <fullName evidence="3">Ig-like domain-containing protein</fullName>
    </recommendedName>
</protein>
<sequence length="549" mass="62318">MVEHVKHFLNLAIFLIFGKEFLMKMINTVRLGILLFIASMYPSKCELRANFTTITRCDPALENKPYNLTFIWKTNNTKVRVNVESHDSTIGFCEMRTVRCVSILPGLAKIYLTNISDMYNLTVTIKNMSRDPGFTYEGCWTLRYNSSLKEFLSCTMKVYSMPLKMTCESYTVNGAVKLNCSTQMIYPEAKCQLLTNDIEMNKVISKLPVSYKHIIVTGRVHYYQSSCEVSLPLSSFRNETYKVSVTMYPNGSDTDRHFGTTITSEIELGHPIVNLTDCPPIIEVGTSVTCTCAHSNFSVRNDLIVWLDENQQPILPTSNIVHFNVSQNAISYYCVVKNVSGSIISKVLYRPNIIVRPYNLTCHKGPLADDKVIISCTALGVYPDPKCKFIAYDNTGEIQLQNETAASQNKLQLGKVIQYKCALDISKLVMQQDLRVVVIMYPYITGIETEVFILGENVTVLQDRCEPVCLKEELLKLLCIVIGTISPIILISLVVLFVLNKKGILRKVWKRIQDKSNGEHQEETASKKKDMEMTEKRPLNERNDDKEVV</sequence>
<dbReference type="InterPro" id="IPR036179">
    <property type="entry name" value="Ig-like_dom_sf"/>
</dbReference>
<dbReference type="InterPro" id="IPR007110">
    <property type="entry name" value="Ig-like_dom"/>
</dbReference>
<dbReference type="SUPFAM" id="SSF48726">
    <property type="entry name" value="Immunoglobulin"/>
    <property type="match status" value="1"/>
</dbReference>
<gene>
    <name evidence="4" type="ORF">GSLYS_00000787001</name>
</gene>
<dbReference type="AlphaFoldDB" id="A0AAV2GYV9"/>
<dbReference type="Proteomes" id="UP001497497">
    <property type="component" value="Unassembled WGS sequence"/>
</dbReference>
<keyword evidence="2" id="KW-1133">Transmembrane helix</keyword>
<reference evidence="4 5" key="1">
    <citation type="submission" date="2024-04" db="EMBL/GenBank/DDBJ databases">
        <authorList>
            <consortium name="Genoscope - CEA"/>
            <person name="William W."/>
        </authorList>
    </citation>
    <scope>NUCLEOTIDE SEQUENCE [LARGE SCALE GENOMIC DNA]</scope>
</reference>
<dbReference type="PROSITE" id="PS50835">
    <property type="entry name" value="IG_LIKE"/>
    <property type="match status" value="1"/>
</dbReference>
<evidence type="ECO:0000259" key="3">
    <source>
        <dbReference type="PROSITE" id="PS50835"/>
    </source>
</evidence>